<name>A0AAV9LCF5_9SOLN</name>
<comment type="caution">
    <text evidence="2">The sequence shown here is derived from an EMBL/GenBank/DDBJ whole genome shotgun (WGS) entry which is preliminary data.</text>
</comment>
<evidence type="ECO:0000313" key="2">
    <source>
        <dbReference type="EMBL" id="KAK4722938.1"/>
    </source>
</evidence>
<feature type="domain" description="F-box" evidence="1">
    <location>
        <begin position="2"/>
        <end position="48"/>
    </location>
</feature>
<organism evidence="2 3">
    <name type="scientific">Solanum pinnatisectum</name>
    <name type="common">tansyleaf nightshade</name>
    <dbReference type="NCBI Taxonomy" id="50273"/>
    <lineage>
        <taxon>Eukaryota</taxon>
        <taxon>Viridiplantae</taxon>
        <taxon>Streptophyta</taxon>
        <taxon>Embryophyta</taxon>
        <taxon>Tracheophyta</taxon>
        <taxon>Spermatophyta</taxon>
        <taxon>Magnoliopsida</taxon>
        <taxon>eudicotyledons</taxon>
        <taxon>Gunneridae</taxon>
        <taxon>Pentapetalae</taxon>
        <taxon>asterids</taxon>
        <taxon>lamiids</taxon>
        <taxon>Solanales</taxon>
        <taxon>Solanaceae</taxon>
        <taxon>Solanoideae</taxon>
        <taxon>Solaneae</taxon>
        <taxon>Solanum</taxon>
    </lineage>
</organism>
<dbReference type="SUPFAM" id="SSF81383">
    <property type="entry name" value="F-box domain"/>
    <property type="match status" value="1"/>
</dbReference>
<dbReference type="Pfam" id="PF00646">
    <property type="entry name" value="F-box"/>
    <property type="match status" value="1"/>
</dbReference>
<dbReference type="SMART" id="SM00256">
    <property type="entry name" value="FBOX"/>
    <property type="match status" value="1"/>
</dbReference>
<accession>A0AAV9LCF5</accession>
<dbReference type="PANTHER" id="PTHR31672:SF13">
    <property type="entry name" value="F-BOX PROTEIN CPR30-LIKE"/>
    <property type="match status" value="1"/>
</dbReference>
<evidence type="ECO:0000259" key="1">
    <source>
        <dbReference type="PROSITE" id="PS50181"/>
    </source>
</evidence>
<reference evidence="2 3" key="1">
    <citation type="submission" date="2023-10" db="EMBL/GenBank/DDBJ databases">
        <title>Genome-Wide Identification Analysis in wild type Solanum Pinnatisectum Reveals Some Genes Defensing Phytophthora Infestans.</title>
        <authorList>
            <person name="Sun C."/>
        </authorList>
    </citation>
    <scope>NUCLEOTIDE SEQUENCE [LARGE SCALE GENOMIC DNA]</scope>
    <source>
        <strain evidence="2">LQN</strain>
        <tissue evidence="2">Leaf</tissue>
    </source>
</reference>
<sequence length="231" mass="27230">MDDYVANFPEDIVNEILLRRPVKSLLRFKCACKNWYALIKTPKFIQQHLKKNCSPLQLFISNFGDVLDDSCPMTLISEENSQTFLGMKYVIGYVDGLLLMEGEIYSATCCALWNPATREVRSLHVLSPITYYSPNFGLGIDPLTNDYKVVYFLHYEATVYSCRRDSWRVFKIEDFDKPPTFDKEVNRTYDSAYLNGNYYWLLIKNYISTILLFKFGREMFEKFNYDIWVMI</sequence>
<proteinExistence type="predicted"/>
<dbReference type="InterPro" id="IPR017451">
    <property type="entry name" value="F-box-assoc_interact_dom"/>
</dbReference>
<dbReference type="NCBIfam" id="TIGR01640">
    <property type="entry name" value="F_box_assoc_1"/>
    <property type="match status" value="1"/>
</dbReference>
<dbReference type="InterPro" id="IPR050796">
    <property type="entry name" value="SCF_F-box_component"/>
</dbReference>
<protein>
    <recommendedName>
        <fullName evidence="1">F-box domain-containing protein</fullName>
    </recommendedName>
</protein>
<dbReference type="EMBL" id="JAWPEI010000007">
    <property type="protein sequence ID" value="KAK4722938.1"/>
    <property type="molecule type" value="Genomic_DNA"/>
</dbReference>
<dbReference type="InterPro" id="IPR001810">
    <property type="entry name" value="F-box_dom"/>
</dbReference>
<dbReference type="Pfam" id="PF07734">
    <property type="entry name" value="FBA_1"/>
    <property type="match status" value="1"/>
</dbReference>
<gene>
    <name evidence="2" type="ORF">R3W88_013171</name>
</gene>
<evidence type="ECO:0000313" key="3">
    <source>
        <dbReference type="Proteomes" id="UP001311915"/>
    </source>
</evidence>
<dbReference type="Proteomes" id="UP001311915">
    <property type="component" value="Unassembled WGS sequence"/>
</dbReference>
<dbReference type="InterPro" id="IPR036047">
    <property type="entry name" value="F-box-like_dom_sf"/>
</dbReference>
<dbReference type="PANTHER" id="PTHR31672">
    <property type="entry name" value="BNACNNG10540D PROTEIN"/>
    <property type="match status" value="1"/>
</dbReference>
<dbReference type="AlphaFoldDB" id="A0AAV9LCF5"/>
<dbReference type="InterPro" id="IPR006527">
    <property type="entry name" value="F-box-assoc_dom_typ1"/>
</dbReference>
<dbReference type="Gene3D" id="1.20.1280.50">
    <property type="match status" value="1"/>
</dbReference>
<keyword evidence="3" id="KW-1185">Reference proteome</keyword>
<dbReference type="PROSITE" id="PS50181">
    <property type="entry name" value="FBOX"/>
    <property type="match status" value="1"/>
</dbReference>
<dbReference type="CDD" id="cd22157">
    <property type="entry name" value="F-box_AtFBW1-like"/>
    <property type="match status" value="1"/>
</dbReference>